<dbReference type="Proteomes" id="UP000230116">
    <property type="component" value="Unassembled WGS sequence"/>
</dbReference>
<evidence type="ECO:0000256" key="1">
    <source>
        <dbReference type="ARBA" id="ARBA00010923"/>
    </source>
</evidence>
<dbReference type="AlphaFoldDB" id="A0A2M7E595"/>
<dbReference type="InterPro" id="IPR044946">
    <property type="entry name" value="Restrct_endonuc_typeI_TRD_sf"/>
</dbReference>
<name>A0A2M7E595_9BACT</name>
<dbReference type="GO" id="GO:0009307">
    <property type="term" value="P:DNA restriction-modification system"/>
    <property type="evidence" value="ECO:0007669"/>
    <property type="project" value="UniProtKB-KW"/>
</dbReference>
<evidence type="ECO:0000256" key="2">
    <source>
        <dbReference type="ARBA" id="ARBA00022747"/>
    </source>
</evidence>
<evidence type="ECO:0000259" key="4">
    <source>
        <dbReference type="Pfam" id="PF01420"/>
    </source>
</evidence>
<dbReference type="InterPro" id="IPR052021">
    <property type="entry name" value="Type-I_RS_S_subunit"/>
</dbReference>
<reference evidence="6" key="1">
    <citation type="submission" date="2017-09" db="EMBL/GenBank/DDBJ databases">
        <title>Depth-based differentiation of microbial function through sediment-hosted aquifers and enrichment of novel symbionts in the deep terrestrial subsurface.</title>
        <authorList>
            <person name="Probst A.J."/>
            <person name="Ladd B."/>
            <person name="Jarett J.K."/>
            <person name="Geller-Mcgrath D.E."/>
            <person name="Sieber C.M.K."/>
            <person name="Emerson J.B."/>
            <person name="Anantharaman K."/>
            <person name="Thomas B.C."/>
            <person name="Malmstrom R."/>
            <person name="Stieglmeier M."/>
            <person name="Klingl A."/>
            <person name="Woyke T."/>
            <person name="Ryan C.M."/>
            <person name="Banfield J.F."/>
        </authorList>
    </citation>
    <scope>NUCLEOTIDE SEQUENCE [LARGE SCALE GENOMIC DNA]</scope>
</reference>
<dbReference type="Gene3D" id="3.90.220.20">
    <property type="entry name" value="DNA methylase specificity domains"/>
    <property type="match status" value="1"/>
</dbReference>
<dbReference type="GO" id="GO:0003677">
    <property type="term" value="F:DNA binding"/>
    <property type="evidence" value="ECO:0007669"/>
    <property type="project" value="UniProtKB-KW"/>
</dbReference>
<evidence type="ECO:0000256" key="3">
    <source>
        <dbReference type="ARBA" id="ARBA00023125"/>
    </source>
</evidence>
<evidence type="ECO:0000313" key="5">
    <source>
        <dbReference type="EMBL" id="PIV62894.1"/>
    </source>
</evidence>
<feature type="domain" description="Type I restriction modification DNA specificity" evidence="4">
    <location>
        <begin position="8"/>
        <end position="188"/>
    </location>
</feature>
<comment type="similarity">
    <text evidence="1">Belongs to the type-I restriction system S methylase family.</text>
</comment>
<sequence>NILKAIKKKWKTVPLGEIATVKKGDEVGSDKYNKYLDKKNSDIPFIRTSDVVNYEVDQFPDYYIPEEIYQELKQDIRAGDVLFTNDGKIGLAAILTPQDKVILQSHIKRIRLKKEAIEKYKFTQEYLFLVLTIKEVARYQAERYTVIQSTIPTISNFILDFEIPVLDKNSIDEITKLVKEAFELKDEKKKLINEVREEIDGYFEI</sequence>
<comment type="caution">
    <text evidence="5">The sequence shown here is derived from an EMBL/GenBank/DDBJ whole genome shotgun (WGS) entry which is preliminary data.</text>
</comment>
<keyword evidence="2" id="KW-0680">Restriction system</keyword>
<keyword evidence="3" id="KW-0238">DNA-binding</keyword>
<dbReference type="SUPFAM" id="SSF116734">
    <property type="entry name" value="DNA methylase specificity domain"/>
    <property type="match status" value="1"/>
</dbReference>
<protein>
    <recommendedName>
        <fullName evidence="4">Type I restriction modification DNA specificity domain-containing protein</fullName>
    </recommendedName>
</protein>
<dbReference type="InterPro" id="IPR000055">
    <property type="entry name" value="Restrct_endonuc_typeI_TRD"/>
</dbReference>
<organism evidence="5 6">
    <name type="scientific">Candidatus Roizmanbacteria bacterium CG01_land_8_20_14_3_00_33_9</name>
    <dbReference type="NCBI Taxonomy" id="1974843"/>
    <lineage>
        <taxon>Bacteria</taxon>
        <taxon>Candidatus Roizmaniibacteriota</taxon>
    </lineage>
</organism>
<dbReference type="PANTHER" id="PTHR30408:SF12">
    <property type="entry name" value="TYPE I RESTRICTION ENZYME MJAVIII SPECIFICITY SUBUNIT"/>
    <property type="match status" value="1"/>
</dbReference>
<dbReference type="EMBL" id="PETM01000012">
    <property type="protein sequence ID" value="PIV62894.1"/>
    <property type="molecule type" value="Genomic_DNA"/>
</dbReference>
<feature type="non-terminal residue" evidence="5">
    <location>
        <position position="1"/>
    </location>
</feature>
<proteinExistence type="inferred from homology"/>
<gene>
    <name evidence="5" type="ORF">COS12_00635</name>
</gene>
<dbReference type="PANTHER" id="PTHR30408">
    <property type="entry name" value="TYPE-1 RESTRICTION ENZYME ECOKI SPECIFICITY PROTEIN"/>
    <property type="match status" value="1"/>
</dbReference>
<accession>A0A2M7E595</accession>
<dbReference type="Pfam" id="PF01420">
    <property type="entry name" value="Methylase_S"/>
    <property type="match status" value="1"/>
</dbReference>
<evidence type="ECO:0000313" key="6">
    <source>
        <dbReference type="Proteomes" id="UP000230116"/>
    </source>
</evidence>